<evidence type="ECO:0000256" key="1">
    <source>
        <dbReference type="SAM" id="MobiDB-lite"/>
    </source>
</evidence>
<feature type="compositionally biased region" description="Basic and acidic residues" evidence="1">
    <location>
        <begin position="205"/>
        <end position="214"/>
    </location>
</feature>
<gene>
    <name evidence="2" type="ORF">GUITHDRAFT_111008</name>
</gene>
<dbReference type="InterPro" id="IPR009057">
    <property type="entry name" value="Homeodomain-like_sf"/>
</dbReference>
<proteinExistence type="predicted"/>
<name>L1J4E6_GUITC</name>
<reference evidence="4" key="2">
    <citation type="submission" date="2012-11" db="EMBL/GenBank/DDBJ databases">
        <authorList>
            <person name="Kuo A."/>
            <person name="Curtis B.A."/>
            <person name="Tanifuji G."/>
            <person name="Burki F."/>
            <person name="Gruber A."/>
            <person name="Irimia M."/>
            <person name="Maruyama S."/>
            <person name="Arias M.C."/>
            <person name="Ball S.G."/>
            <person name="Gile G.H."/>
            <person name="Hirakawa Y."/>
            <person name="Hopkins J.F."/>
            <person name="Rensing S.A."/>
            <person name="Schmutz J."/>
            <person name="Symeonidi A."/>
            <person name="Elias M."/>
            <person name="Eveleigh R.J."/>
            <person name="Herman E.K."/>
            <person name="Klute M.J."/>
            <person name="Nakayama T."/>
            <person name="Obornik M."/>
            <person name="Reyes-Prieto A."/>
            <person name="Armbrust E.V."/>
            <person name="Aves S.J."/>
            <person name="Beiko R.G."/>
            <person name="Coutinho P."/>
            <person name="Dacks J.B."/>
            <person name="Durnford D.G."/>
            <person name="Fast N.M."/>
            <person name="Green B.R."/>
            <person name="Grisdale C."/>
            <person name="Hempe F."/>
            <person name="Henrissat B."/>
            <person name="Hoppner M.P."/>
            <person name="Ishida K.-I."/>
            <person name="Kim E."/>
            <person name="Koreny L."/>
            <person name="Kroth P.G."/>
            <person name="Liu Y."/>
            <person name="Malik S.-B."/>
            <person name="Maier U.G."/>
            <person name="McRose D."/>
            <person name="Mock T."/>
            <person name="Neilson J.A."/>
            <person name="Onodera N.T."/>
            <person name="Poole A.M."/>
            <person name="Pritham E.J."/>
            <person name="Richards T.A."/>
            <person name="Rocap G."/>
            <person name="Roy S.W."/>
            <person name="Sarai C."/>
            <person name="Schaack S."/>
            <person name="Shirato S."/>
            <person name="Slamovits C.H."/>
            <person name="Spencer D.F."/>
            <person name="Suzuki S."/>
            <person name="Worden A.Z."/>
            <person name="Zauner S."/>
            <person name="Barry K."/>
            <person name="Bell C."/>
            <person name="Bharti A.K."/>
            <person name="Crow J.A."/>
            <person name="Grimwood J."/>
            <person name="Kramer R."/>
            <person name="Lindquist E."/>
            <person name="Lucas S."/>
            <person name="Salamov A."/>
            <person name="McFadden G.I."/>
            <person name="Lane C.E."/>
            <person name="Keeling P.J."/>
            <person name="Gray M.W."/>
            <person name="Grigoriev I.V."/>
            <person name="Archibald J.M."/>
        </authorList>
    </citation>
    <scope>NUCLEOTIDE SEQUENCE</scope>
    <source>
        <strain evidence="4">CCMP2712</strain>
    </source>
</reference>
<dbReference type="PaxDb" id="55529-EKX42960"/>
<feature type="compositionally biased region" description="Basic and acidic residues" evidence="1">
    <location>
        <begin position="237"/>
        <end position="246"/>
    </location>
</feature>
<evidence type="ECO:0000313" key="4">
    <source>
        <dbReference type="Proteomes" id="UP000011087"/>
    </source>
</evidence>
<dbReference type="AlphaFoldDB" id="L1J4E6"/>
<dbReference type="HOGENOM" id="CLU_1067311_0_0_1"/>
<feature type="region of interest" description="Disordered" evidence="1">
    <location>
        <begin position="1"/>
        <end position="36"/>
    </location>
</feature>
<reference evidence="3" key="3">
    <citation type="submission" date="2015-06" db="UniProtKB">
        <authorList>
            <consortium name="EnsemblProtists"/>
        </authorList>
    </citation>
    <scope>IDENTIFICATION</scope>
</reference>
<evidence type="ECO:0008006" key="5">
    <source>
        <dbReference type="Google" id="ProtNLM"/>
    </source>
</evidence>
<dbReference type="KEGG" id="gtt:GUITHDRAFT_111008"/>
<evidence type="ECO:0000313" key="3">
    <source>
        <dbReference type="EnsemblProtists" id="EKX42960"/>
    </source>
</evidence>
<feature type="compositionally biased region" description="Basic residues" evidence="1">
    <location>
        <begin position="250"/>
        <end position="261"/>
    </location>
</feature>
<dbReference type="EMBL" id="JH993013">
    <property type="protein sequence ID" value="EKX42960.1"/>
    <property type="molecule type" value="Genomic_DNA"/>
</dbReference>
<keyword evidence="4" id="KW-1185">Reference proteome</keyword>
<dbReference type="GeneID" id="17299625"/>
<dbReference type="SUPFAM" id="SSF46689">
    <property type="entry name" value="Homeodomain-like"/>
    <property type="match status" value="1"/>
</dbReference>
<sequence length="261" mass="28196">MEGHPSDTLTSHEGQASRGEEGQSPALPTYAPPRPETLVDAIENIFSTAEDEDAKLGAGAHAVDPFLEDFHSSKCTIASRELELVPAALTEDMAGDEGRSLHRCSGALVASMTRKKGDVGGHGRACSSKDAAAVREAKSKRVRRQWTSVEHGTFVEMFEKLRDKSLTDDPPLGLGAGVAETISLVLKTRTPAQVRSHAQKYFTKIRKEKEKKQEGGNCDNDDDDDDDDDDEMEEQGIEERAKDKGGRGGKGGHQRSGRPAA</sequence>
<dbReference type="EnsemblProtists" id="EKX42960">
    <property type="protein sequence ID" value="EKX42960"/>
    <property type="gene ID" value="GUITHDRAFT_111008"/>
</dbReference>
<accession>L1J4E6</accession>
<feature type="compositionally biased region" description="Acidic residues" evidence="1">
    <location>
        <begin position="219"/>
        <end position="236"/>
    </location>
</feature>
<dbReference type="Gene3D" id="1.10.10.60">
    <property type="entry name" value="Homeodomain-like"/>
    <property type="match status" value="1"/>
</dbReference>
<organism evidence="2">
    <name type="scientific">Guillardia theta (strain CCMP2712)</name>
    <name type="common">Cryptophyte</name>
    <dbReference type="NCBI Taxonomy" id="905079"/>
    <lineage>
        <taxon>Eukaryota</taxon>
        <taxon>Cryptophyceae</taxon>
        <taxon>Pyrenomonadales</taxon>
        <taxon>Geminigeraceae</taxon>
        <taxon>Guillardia</taxon>
    </lineage>
</organism>
<reference evidence="2 4" key="1">
    <citation type="journal article" date="2012" name="Nature">
        <title>Algal genomes reveal evolutionary mosaicism and the fate of nucleomorphs.</title>
        <authorList>
            <consortium name="DOE Joint Genome Institute"/>
            <person name="Curtis B.A."/>
            <person name="Tanifuji G."/>
            <person name="Burki F."/>
            <person name="Gruber A."/>
            <person name="Irimia M."/>
            <person name="Maruyama S."/>
            <person name="Arias M.C."/>
            <person name="Ball S.G."/>
            <person name="Gile G.H."/>
            <person name="Hirakawa Y."/>
            <person name="Hopkins J.F."/>
            <person name="Kuo A."/>
            <person name="Rensing S.A."/>
            <person name="Schmutz J."/>
            <person name="Symeonidi A."/>
            <person name="Elias M."/>
            <person name="Eveleigh R.J."/>
            <person name="Herman E.K."/>
            <person name="Klute M.J."/>
            <person name="Nakayama T."/>
            <person name="Obornik M."/>
            <person name="Reyes-Prieto A."/>
            <person name="Armbrust E.V."/>
            <person name="Aves S.J."/>
            <person name="Beiko R.G."/>
            <person name="Coutinho P."/>
            <person name="Dacks J.B."/>
            <person name="Durnford D.G."/>
            <person name="Fast N.M."/>
            <person name="Green B.R."/>
            <person name="Grisdale C.J."/>
            <person name="Hempel F."/>
            <person name="Henrissat B."/>
            <person name="Hoppner M.P."/>
            <person name="Ishida K."/>
            <person name="Kim E."/>
            <person name="Koreny L."/>
            <person name="Kroth P.G."/>
            <person name="Liu Y."/>
            <person name="Malik S.B."/>
            <person name="Maier U.G."/>
            <person name="McRose D."/>
            <person name="Mock T."/>
            <person name="Neilson J.A."/>
            <person name="Onodera N.T."/>
            <person name="Poole A.M."/>
            <person name="Pritham E.J."/>
            <person name="Richards T.A."/>
            <person name="Rocap G."/>
            <person name="Roy S.W."/>
            <person name="Sarai C."/>
            <person name="Schaack S."/>
            <person name="Shirato S."/>
            <person name="Slamovits C.H."/>
            <person name="Spencer D.F."/>
            <person name="Suzuki S."/>
            <person name="Worden A.Z."/>
            <person name="Zauner S."/>
            <person name="Barry K."/>
            <person name="Bell C."/>
            <person name="Bharti A.K."/>
            <person name="Crow J.A."/>
            <person name="Grimwood J."/>
            <person name="Kramer R."/>
            <person name="Lindquist E."/>
            <person name="Lucas S."/>
            <person name="Salamov A."/>
            <person name="McFadden G.I."/>
            <person name="Lane C.E."/>
            <person name="Keeling P.J."/>
            <person name="Gray M.W."/>
            <person name="Grigoriev I.V."/>
            <person name="Archibald J.M."/>
        </authorList>
    </citation>
    <scope>NUCLEOTIDE SEQUENCE</scope>
    <source>
        <strain evidence="2 4">CCMP2712</strain>
    </source>
</reference>
<dbReference type="Proteomes" id="UP000011087">
    <property type="component" value="Unassembled WGS sequence"/>
</dbReference>
<feature type="region of interest" description="Disordered" evidence="1">
    <location>
        <begin position="204"/>
        <end position="261"/>
    </location>
</feature>
<protein>
    <recommendedName>
        <fullName evidence="5">HTH myb-type domain-containing protein</fullName>
    </recommendedName>
</protein>
<evidence type="ECO:0000313" key="2">
    <source>
        <dbReference type="EMBL" id="EKX42960.1"/>
    </source>
</evidence>
<dbReference type="RefSeq" id="XP_005829940.1">
    <property type="nucleotide sequence ID" value="XM_005829883.1"/>
</dbReference>